<proteinExistence type="predicted"/>
<organism evidence="1 2">
    <name type="scientific">Curtobacterium aetherium</name>
    <dbReference type="NCBI Taxonomy" id="2841594"/>
    <lineage>
        <taxon>Bacteria</taxon>
        <taxon>Bacillati</taxon>
        <taxon>Actinomycetota</taxon>
        <taxon>Actinomycetes</taxon>
        <taxon>Micrococcales</taxon>
        <taxon>Microbacteriaceae</taxon>
        <taxon>Curtobacterium</taxon>
    </lineage>
</organism>
<gene>
    <name evidence="1" type="ORF">KM842_07100</name>
</gene>
<protein>
    <submittedName>
        <fullName evidence="1">Uncharacterized protein</fullName>
    </submittedName>
</protein>
<name>A0ACD1E7J2_9MICO</name>
<evidence type="ECO:0000313" key="1">
    <source>
        <dbReference type="EMBL" id="QWS34884.1"/>
    </source>
</evidence>
<dbReference type="Proteomes" id="UP000681794">
    <property type="component" value="Chromosome"/>
</dbReference>
<keyword evidence="2" id="KW-1185">Reference proteome</keyword>
<reference evidence="1" key="1">
    <citation type="submission" date="2021-06" db="EMBL/GenBank/DDBJ databases">
        <authorList>
            <person name="Ellington A.J."/>
            <person name="Bryan N.C."/>
            <person name="Christner B.C."/>
            <person name="Reisch C.R."/>
        </authorList>
    </citation>
    <scope>NUCLEOTIDE SEQUENCE</scope>
    <source>
        <strain evidence="1">L6-1</strain>
    </source>
</reference>
<evidence type="ECO:0000313" key="2">
    <source>
        <dbReference type="Proteomes" id="UP000681794"/>
    </source>
</evidence>
<sequence length="150" mass="15269">MRSSSRARRRDVVVDASDGSPVATPAGHGREARGGLHGGRRVADVVATIVLLLVGALAATTAGWGIALLGLAFRSCGAPGNRCDEGLGSTVVTLGPVLVAVVFVVTVVLCVLRSVRRRTAWPVALVGLVVLVVVFLVARLVVGGTVTIGL</sequence>
<dbReference type="EMBL" id="CP076544">
    <property type="protein sequence ID" value="QWS34884.1"/>
    <property type="molecule type" value="Genomic_DNA"/>
</dbReference>
<accession>A0ACD1E7J2</accession>